<feature type="transmembrane region" description="Helical" evidence="2">
    <location>
        <begin position="886"/>
        <end position="909"/>
    </location>
</feature>
<organism evidence="3 4">
    <name type="scientific">Melipona quadrifasciata</name>
    <dbReference type="NCBI Taxonomy" id="166423"/>
    <lineage>
        <taxon>Eukaryota</taxon>
        <taxon>Metazoa</taxon>
        <taxon>Ecdysozoa</taxon>
        <taxon>Arthropoda</taxon>
        <taxon>Hexapoda</taxon>
        <taxon>Insecta</taxon>
        <taxon>Pterygota</taxon>
        <taxon>Neoptera</taxon>
        <taxon>Endopterygota</taxon>
        <taxon>Hymenoptera</taxon>
        <taxon>Apocrita</taxon>
        <taxon>Aculeata</taxon>
        <taxon>Apoidea</taxon>
        <taxon>Anthophila</taxon>
        <taxon>Apidae</taxon>
        <taxon>Melipona</taxon>
    </lineage>
</organism>
<feature type="transmembrane region" description="Helical" evidence="2">
    <location>
        <begin position="811"/>
        <end position="833"/>
    </location>
</feature>
<feature type="compositionally biased region" description="Pro residues" evidence="1">
    <location>
        <begin position="628"/>
        <end position="638"/>
    </location>
</feature>
<gene>
    <name evidence="3" type="ORF">WN51_13007</name>
</gene>
<feature type="compositionally biased region" description="Polar residues" evidence="1">
    <location>
        <begin position="190"/>
        <end position="199"/>
    </location>
</feature>
<keyword evidence="2" id="KW-1133">Transmembrane helix</keyword>
<protein>
    <submittedName>
        <fullName evidence="3">Uncharacterized protein</fullName>
    </submittedName>
</protein>
<evidence type="ECO:0000256" key="1">
    <source>
        <dbReference type="SAM" id="MobiDB-lite"/>
    </source>
</evidence>
<dbReference type="STRING" id="166423.A0A0M9ACL0"/>
<dbReference type="Proteomes" id="UP000053105">
    <property type="component" value="Unassembled WGS sequence"/>
</dbReference>
<feature type="compositionally biased region" description="Polar residues" evidence="1">
    <location>
        <begin position="393"/>
        <end position="408"/>
    </location>
</feature>
<name>A0A0M9ACL0_9HYME</name>
<dbReference type="EMBL" id="KQ435700">
    <property type="protein sequence ID" value="KOX80523.1"/>
    <property type="molecule type" value="Genomic_DNA"/>
</dbReference>
<keyword evidence="2" id="KW-0812">Transmembrane</keyword>
<feature type="region of interest" description="Disordered" evidence="1">
    <location>
        <begin position="55"/>
        <end position="78"/>
    </location>
</feature>
<feature type="compositionally biased region" description="Polar residues" evidence="1">
    <location>
        <begin position="64"/>
        <end position="77"/>
    </location>
</feature>
<evidence type="ECO:0000313" key="3">
    <source>
        <dbReference type="EMBL" id="KOX80523.1"/>
    </source>
</evidence>
<evidence type="ECO:0000313" key="4">
    <source>
        <dbReference type="Proteomes" id="UP000053105"/>
    </source>
</evidence>
<feature type="compositionally biased region" description="Polar residues" evidence="1">
    <location>
        <begin position="372"/>
        <end position="385"/>
    </location>
</feature>
<dbReference type="OrthoDB" id="8194427at2759"/>
<feature type="compositionally biased region" description="Basic residues" evidence="1">
    <location>
        <begin position="555"/>
        <end position="568"/>
    </location>
</feature>
<feature type="region of interest" description="Disordered" evidence="1">
    <location>
        <begin position="1229"/>
        <end position="1266"/>
    </location>
</feature>
<feature type="region of interest" description="Disordered" evidence="1">
    <location>
        <begin position="310"/>
        <end position="459"/>
    </location>
</feature>
<feature type="compositionally biased region" description="Basic and acidic residues" evidence="1">
    <location>
        <begin position="1072"/>
        <end position="1099"/>
    </location>
</feature>
<feature type="compositionally biased region" description="Basic residues" evidence="1">
    <location>
        <begin position="312"/>
        <end position="322"/>
    </location>
</feature>
<feature type="compositionally biased region" description="Low complexity" evidence="1">
    <location>
        <begin position="482"/>
        <end position="492"/>
    </location>
</feature>
<dbReference type="PANTHER" id="PTHR39952:SF1">
    <property type="match status" value="1"/>
</dbReference>
<feature type="region of interest" description="Disordered" evidence="1">
    <location>
        <begin position="189"/>
        <end position="208"/>
    </location>
</feature>
<feature type="transmembrane region" description="Helical" evidence="2">
    <location>
        <begin position="741"/>
        <end position="762"/>
    </location>
</feature>
<feature type="compositionally biased region" description="Basic and acidic residues" evidence="1">
    <location>
        <begin position="538"/>
        <end position="554"/>
    </location>
</feature>
<feature type="region of interest" description="Disordered" evidence="1">
    <location>
        <begin position="1280"/>
        <end position="1365"/>
    </location>
</feature>
<feature type="compositionally biased region" description="Polar residues" evidence="1">
    <location>
        <begin position="1323"/>
        <end position="1344"/>
    </location>
</feature>
<sequence>MSPINYVPVKTEVTARYVTSGYHLFDKCRLNYDTEICTASLEKLTDITMSQPQLTTDLDVPESPQHSCQCSAMSSMDSMRATRDRAERSVGSTRISNNQELPRGLEALQSAFEPIRRLESPLSHQESQQMNLENARNVDMLEHQAGLSATRSMDSQNAILSRHGHNLSCSPRNLDLSRNLAFEAARRVQESGNLQDNQHSLTSSPSPLLESGSALLDVASAKELDKQLADDHAALSQKAAGANGKDKLKNIQQNILNPYQHHHEPASPERNVHGHFHVGDSHAHVHKHADNFRGTANLDVADGLMGFQQHAQRQHTHHHHGNTKTTNVAHHHGPTTVHHPHGPQGIATHHHGNLPASLTGHVHGNAGPLGGSNASHGNQTASGNPNAHHHLNASMTTSATMGHRNSPTSHHRLSGTAGLTGHYPSNSGFSSDHHGTSSAMSGASSNSSMLNHGGSSPAVHRHVVNANSSLSTTPLASHHHGSSSGSLTGHSSVNHHHVSSGISCESSSSNANTRTHSRLDHVHDHHHHLQQVHSLHSGHPDTRQRDRAPSSLEHHGHHHAHMHGHGHQHAQSNDTKTTSLIGVDSIQVSAPSKSKCQCHVVQTGGNKRGQEGENDGGVEVTSRTHQPPALPPRPPPRPTRQYETTSVNQLLQIVRCRLGMEMEMDNQGYPFTMAAHSHSHLPHPANHAHFPRSHYPHPCDGITAEGKLELVLYVKNVAKVLYFGHKNILGHTGEGGCCKKYVVLCCLCGGLSAAVGSLFLAVHAVLSAHTASLALFETVPSYIPGIMLILMGLFTMLLARRKHRYGLLMKVCGSVGVVCALVCVLVTVTTTVIHMSRLQGLRKCVYTVKARSCTCYGAPEGDPGVLFEGTPHCEAVHGALHACLRALFGVSVAGILACIFSCMLVYQLLSHEKKKMYWEQLELRCRSLYGQGGTVGPATGSCGCCNDCGGANPWWAQTPGNLYTPNPDLAPSRRWRLPWSRSRGPAPSPDSNYGFHTQARQTEANVESTNGPYSVLNTQSSGPYSVLNAQNGPYTPSTASYSVLETPVPLWGPPPPYSDPNSPARRPQVTEQRPRIAKRIENFENNEDHRPRSAKRPSDNYENAEEISNSTDPEGGNEGTMKGRRTRKPLKGVENNAFQQEANAGPKQSESELYFGDVSSCCGPESSFYDLAVEKEGTTINNDKQSGEKLKHNNYYQRYTACQKMAIGTEHSEGVDYLAARLGKRQLSKRSRMPLPLPSDNGDIPSDNYANSDEPRSTRGPFLAPDAQYEVIQQGRYSYYTSKDDEQLQEGPATSGYFREDENERGRDYRDYRSSQEEETPQCCLSDSTTLDSGWQSGEQQQSDDNVRPVNPPANNTPTSYGKNTTSMVETSKCLMGKGISTIEINMDWYLKFKCHGGEGITAETPNSRSFDEN</sequence>
<keyword evidence="2" id="KW-0472">Membrane</keyword>
<keyword evidence="4" id="KW-1185">Reference proteome</keyword>
<feature type="transmembrane region" description="Helical" evidence="2">
    <location>
        <begin position="782"/>
        <end position="799"/>
    </location>
</feature>
<proteinExistence type="predicted"/>
<feature type="compositionally biased region" description="Basic residues" evidence="1">
    <location>
        <begin position="329"/>
        <end position="341"/>
    </location>
</feature>
<evidence type="ECO:0000256" key="2">
    <source>
        <dbReference type="SAM" id="Phobius"/>
    </source>
</evidence>
<feature type="region of interest" description="Disordered" evidence="1">
    <location>
        <begin position="602"/>
        <end position="645"/>
    </location>
</feature>
<feature type="compositionally biased region" description="Low complexity" evidence="1">
    <location>
        <begin position="499"/>
        <end position="509"/>
    </location>
</feature>
<feature type="compositionally biased region" description="Basic and acidic residues" evidence="1">
    <location>
        <begin position="1298"/>
        <end position="1316"/>
    </location>
</feature>
<accession>A0A0M9ACL0</accession>
<feature type="compositionally biased region" description="Low complexity" evidence="1">
    <location>
        <begin position="437"/>
        <end position="449"/>
    </location>
</feature>
<feature type="region of interest" description="Disordered" evidence="1">
    <location>
        <begin position="471"/>
        <end position="574"/>
    </location>
</feature>
<dbReference type="PANTHER" id="PTHR39952">
    <property type="entry name" value="FI02073P"/>
    <property type="match status" value="1"/>
</dbReference>
<feature type="compositionally biased region" description="Polar residues" evidence="1">
    <location>
        <begin position="1353"/>
        <end position="1365"/>
    </location>
</feature>
<feature type="region of interest" description="Disordered" evidence="1">
    <location>
        <begin position="1052"/>
        <end position="1130"/>
    </location>
</feature>
<reference evidence="3 4" key="1">
    <citation type="submission" date="2015-07" db="EMBL/GenBank/DDBJ databases">
        <title>The genome of Melipona quadrifasciata.</title>
        <authorList>
            <person name="Pan H."/>
            <person name="Kapheim K."/>
        </authorList>
    </citation>
    <scope>NUCLEOTIDE SEQUENCE [LARGE SCALE GENOMIC DNA]</scope>
    <source>
        <strain evidence="3">0111107301</strain>
        <tissue evidence="3">Whole body</tissue>
    </source>
</reference>